<dbReference type="EMBL" id="CAXJRC010000011">
    <property type="protein sequence ID" value="CAL2105874.1"/>
    <property type="molecule type" value="Genomic_DNA"/>
</dbReference>
<dbReference type="Gene3D" id="3.40.50.720">
    <property type="entry name" value="NAD(P)-binding Rossmann-like Domain"/>
    <property type="match status" value="1"/>
</dbReference>
<organism evidence="4 5">
    <name type="scientific">Tenacibaculum vairaonense</name>
    <dbReference type="NCBI Taxonomy" id="3137860"/>
    <lineage>
        <taxon>Bacteria</taxon>
        <taxon>Pseudomonadati</taxon>
        <taxon>Bacteroidota</taxon>
        <taxon>Flavobacteriia</taxon>
        <taxon>Flavobacteriales</taxon>
        <taxon>Flavobacteriaceae</taxon>
        <taxon>Tenacibaculum</taxon>
    </lineage>
</organism>
<comment type="caution">
    <text evidence="4">The sequence shown here is derived from an EMBL/GenBank/DDBJ whole genome shotgun (WGS) entry which is preliminary data.</text>
</comment>
<dbReference type="InterPro" id="IPR052178">
    <property type="entry name" value="Sec_Metab_Biosynth_SDR"/>
</dbReference>
<dbReference type="PANTHER" id="PTHR43618">
    <property type="entry name" value="7-ALPHA-HYDROXYSTEROID DEHYDROGENASE"/>
    <property type="match status" value="1"/>
</dbReference>
<dbReference type="RefSeq" id="WP_348737698.1">
    <property type="nucleotide sequence ID" value="NZ_CAXJRC010000011.1"/>
</dbReference>
<comment type="similarity">
    <text evidence="1">Belongs to the short-chain dehydrogenases/reductases (SDR) family.</text>
</comment>
<keyword evidence="3 4" id="KW-0560">Oxidoreductase</keyword>
<dbReference type="InterPro" id="IPR036291">
    <property type="entry name" value="NAD(P)-bd_dom_sf"/>
</dbReference>
<evidence type="ECO:0000313" key="5">
    <source>
        <dbReference type="Proteomes" id="UP001497602"/>
    </source>
</evidence>
<accession>A0ABP1FBV0</accession>
<name>A0ABP1FBV0_9FLAO</name>
<dbReference type="PANTHER" id="PTHR43618:SF8">
    <property type="entry name" value="7ALPHA-HYDROXYSTEROID DEHYDROGENASE"/>
    <property type="match status" value="1"/>
</dbReference>
<keyword evidence="5" id="KW-1185">Reference proteome</keyword>
<dbReference type="Pfam" id="PF13561">
    <property type="entry name" value="adh_short_C2"/>
    <property type="match status" value="1"/>
</dbReference>
<sequence>MKVVIVTGGTGLVGKAIVKSMLEQGYTVVTSSRNPDKKKFVKENKIEEFEENFYVFHLDYFNTSSVNSFVHNLEKEKIYPEVIIHNARSLNTLKIENNGQSSLKNFLDEYQMGVVSPYKLNNLILDSNIGSKLNNIIFVSSIYGVVAPTPRLYDNFEQQSPIQYGVTKAAQIHLTKELAVRLSDKGVRVNAISLGGIKGRAKQSFVDKYSELNPQNKMLSVEDIIKPIEFLIKDDSKSITGHNLIVDGGWTIW</sequence>
<dbReference type="SUPFAM" id="SSF51735">
    <property type="entry name" value="NAD(P)-binding Rossmann-fold domains"/>
    <property type="match status" value="1"/>
</dbReference>
<evidence type="ECO:0000256" key="1">
    <source>
        <dbReference type="ARBA" id="ARBA00006484"/>
    </source>
</evidence>
<dbReference type="PRINTS" id="PR00081">
    <property type="entry name" value="GDHRDH"/>
</dbReference>
<proteinExistence type="inferred from homology"/>
<reference evidence="4 5" key="1">
    <citation type="submission" date="2024-05" db="EMBL/GenBank/DDBJ databases">
        <authorList>
            <person name="Duchaud E."/>
        </authorList>
    </citation>
    <scope>NUCLEOTIDE SEQUENCE [LARGE SCALE GENOMIC DNA]</scope>
    <source>
        <strain evidence="4">Ena-SAMPLE-TAB-13-05-2024-13:56:06:370-140305</strain>
    </source>
</reference>
<keyword evidence="2" id="KW-0521">NADP</keyword>
<dbReference type="GO" id="GO:0016491">
    <property type="term" value="F:oxidoreductase activity"/>
    <property type="evidence" value="ECO:0007669"/>
    <property type="project" value="UniProtKB-KW"/>
</dbReference>
<dbReference type="InterPro" id="IPR002347">
    <property type="entry name" value="SDR_fam"/>
</dbReference>
<evidence type="ECO:0000256" key="2">
    <source>
        <dbReference type="ARBA" id="ARBA00022857"/>
    </source>
</evidence>
<evidence type="ECO:0000256" key="3">
    <source>
        <dbReference type="ARBA" id="ARBA00023002"/>
    </source>
</evidence>
<evidence type="ECO:0000313" key="4">
    <source>
        <dbReference type="EMBL" id="CAL2105874.1"/>
    </source>
</evidence>
<gene>
    <name evidence="4" type="ORF">T190115A13A_10030</name>
</gene>
<protein>
    <submittedName>
        <fullName evidence="4">Short-chain dehydrogenase/reductase family protein</fullName>
        <ecNumber evidence="4">1.-.-.-</ecNumber>
    </submittedName>
</protein>
<dbReference type="Proteomes" id="UP001497602">
    <property type="component" value="Unassembled WGS sequence"/>
</dbReference>
<dbReference type="EC" id="1.-.-.-" evidence="4"/>